<evidence type="ECO:0000259" key="1">
    <source>
        <dbReference type="Pfam" id="PF00291"/>
    </source>
</evidence>
<dbReference type="SUPFAM" id="SSF53686">
    <property type="entry name" value="Tryptophan synthase beta subunit-like PLP-dependent enzymes"/>
    <property type="match status" value="1"/>
</dbReference>
<dbReference type="EMBL" id="BARV01000345">
    <property type="protein sequence ID" value="GAH97129.1"/>
    <property type="molecule type" value="Genomic_DNA"/>
</dbReference>
<gene>
    <name evidence="2" type="ORF">S06H3_01396</name>
</gene>
<dbReference type="Gene3D" id="3.40.50.1100">
    <property type="match status" value="1"/>
</dbReference>
<evidence type="ECO:0000313" key="2">
    <source>
        <dbReference type="EMBL" id="GAH97129.1"/>
    </source>
</evidence>
<organism evidence="2">
    <name type="scientific">marine sediment metagenome</name>
    <dbReference type="NCBI Taxonomy" id="412755"/>
    <lineage>
        <taxon>unclassified sequences</taxon>
        <taxon>metagenomes</taxon>
        <taxon>ecological metagenomes</taxon>
    </lineage>
</organism>
<dbReference type="InterPro" id="IPR036052">
    <property type="entry name" value="TrpB-like_PALP_sf"/>
</dbReference>
<feature type="non-terminal residue" evidence="2">
    <location>
        <position position="1"/>
    </location>
</feature>
<dbReference type="AlphaFoldDB" id="X1L3X1"/>
<proteinExistence type="predicted"/>
<protein>
    <recommendedName>
        <fullName evidence="1">Tryptophan synthase beta chain-like PALP domain-containing protein</fullName>
    </recommendedName>
</protein>
<dbReference type="Pfam" id="PF00291">
    <property type="entry name" value="PALP"/>
    <property type="match status" value="1"/>
</dbReference>
<reference evidence="2" key="1">
    <citation type="journal article" date="2014" name="Front. Microbiol.">
        <title>High frequency of phylogenetically diverse reductive dehalogenase-homologous genes in deep subseafloor sedimentary metagenomes.</title>
        <authorList>
            <person name="Kawai M."/>
            <person name="Futagami T."/>
            <person name="Toyoda A."/>
            <person name="Takaki Y."/>
            <person name="Nishi S."/>
            <person name="Hori S."/>
            <person name="Arai W."/>
            <person name="Tsubouchi T."/>
            <person name="Morono Y."/>
            <person name="Uchiyama I."/>
            <person name="Ito T."/>
            <person name="Fujiyama A."/>
            <person name="Inagaki F."/>
            <person name="Takami H."/>
        </authorList>
    </citation>
    <scope>NUCLEOTIDE SEQUENCE</scope>
    <source>
        <strain evidence="2">Expedition CK06-06</strain>
    </source>
</reference>
<accession>X1L3X1</accession>
<feature type="domain" description="Tryptophan synthase beta chain-like PALP" evidence="1">
    <location>
        <begin position="10"/>
        <end position="75"/>
    </location>
</feature>
<dbReference type="InterPro" id="IPR001926">
    <property type="entry name" value="TrpB-like_PALP"/>
</dbReference>
<name>X1L3X1_9ZZZZ</name>
<sequence>GLTSKQTFLPYHKAKKYNWLAESVSEEEILVSQRKLGEVGYFVEPASATSLYAVKKLFKAGKIEKGATVVMMLTGTGLKDLDVFQYYHLDVMESDIEKIEDDVRNLLLLKREGGRMISLPEAKILRGLIGQL</sequence>
<comment type="caution">
    <text evidence="2">The sequence shown here is derived from an EMBL/GenBank/DDBJ whole genome shotgun (WGS) entry which is preliminary data.</text>
</comment>